<dbReference type="EMBL" id="CP063687">
    <property type="protein sequence ID" value="QOY25329.1"/>
    <property type="molecule type" value="Genomic_DNA"/>
</dbReference>
<proteinExistence type="predicted"/>
<feature type="compositionally biased region" description="Basic and acidic residues" evidence="1">
    <location>
        <begin position="8"/>
        <end position="21"/>
    </location>
</feature>
<evidence type="ECO:0000313" key="2">
    <source>
        <dbReference type="EMBL" id="QOY25329.1"/>
    </source>
</evidence>
<evidence type="ECO:0000313" key="3">
    <source>
        <dbReference type="Proteomes" id="UP000587477"/>
    </source>
</evidence>
<dbReference type="RefSeq" id="WP_014417569.1">
    <property type="nucleotide sequence ID" value="NZ_AP024501.1"/>
</dbReference>
<accession>A0A410L1Q3</accession>
<feature type="region of interest" description="Disordered" evidence="1">
    <location>
        <begin position="1"/>
        <end position="21"/>
    </location>
</feature>
<sequence length="56" mass="6616">MTKKNRHSKDMQNHKKPMDPKLLEEEFASELGDYNAGKWIETLEQTKPKKKEDGKK</sequence>
<reference evidence="3" key="1">
    <citation type="submission" date="2020-10" db="EMBL/GenBank/DDBJ databases">
        <title>Complete genome sequence of Bacillus velezensis NST6.</title>
        <authorList>
            <person name="Choi J."/>
        </authorList>
    </citation>
    <scope>NUCLEOTIDE SEQUENCE [LARGE SCALE GENOMIC DNA]</scope>
    <source>
        <strain evidence="3">NST6</strain>
    </source>
</reference>
<protein>
    <submittedName>
        <fullName evidence="2">Uncharacterized protein</fullName>
    </submittedName>
</protein>
<evidence type="ECO:0000256" key="1">
    <source>
        <dbReference type="SAM" id="MobiDB-lite"/>
    </source>
</evidence>
<dbReference type="KEGG" id="bmp:NG74_01382"/>
<dbReference type="Proteomes" id="UP000587477">
    <property type="component" value="Chromosome"/>
</dbReference>
<name>A0A410L1Q3_BACVE</name>
<gene>
    <name evidence="2" type="ORF">BACVE_000257</name>
</gene>
<dbReference type="AlphaFoldDB" id="A0A410L1Q3"/>
<organism evidence="2 3">
    <name type="scientific">Bacillus velezensis</name>
    <dbReference type="NCBI Taxonomy" id="492670"/>
    <lineage>
        <taxon>Bacteria</taxon>
        <taxon>Bacillati</taxon>
        <taxon>Bacillota</taxon>
        <taxon>Bacilli</taxon>
        <taxon>Bacillales</taxon>
        <taxon>Bacillaceae</taxon>
        <taxon>Bacillus</taxon>
        <taxon>Bacillus amyloliquefaciens group</taxon>
    </lineage>
</organism>